<comment type="similarity">
    <text evidence="2 8">Belongs to the UDP-glucose/GDP-mannose dehydrogenase family.</text>
</comment>
<proteinExistence type="inferred from homology"/>
<dbReference type="GO" id="GO:0000271">
    <property type="term" value="P:polysaccharide biosynthetic process"/>
    <property type="evidence" value="ECO:0007669"/>
    <property type="project" value="InterPro"/>
</dbReference>
<feature type="domain" description="UDP-glucose/GDP-mannose dehydrogenase C-terminal" evidence="12">
    <location>
        <begin position="313"/>
        <end position="421"/>
    </location>
</feature>
<evidence type="ECO:0000256" key="4">
    <source>
        <dbReference type="ARBA" id="ARBA00015132"/>
    </source>
</evidence>
<dbReference type="InterPro" id="IPR014027">
    <property type="entry name" value="UDP-Glc/GDP-Man_DH_C"/>
</dbReference>
<feature type="binding site" evidence="10">
    <location>
        <begin position="149"/>
        <end position="152"/>
    </location>
    <ligand>
        <name>substrate</name>
    </ligand>
</feature>
<dbReference type="GO" id="GO:0003979">
    <property type="term" value="F:UDP-glucose 6-dehydrogenase activity"/>
    <property type="evidence" value="ECO:0007669"/>
    <property type="project" value="UniProtKB-EC"/>
</dbReference>
<feature type="binding site" evidence="10">
    <location>
        <position position="204"/>
    </location>
    <ligand>
        <name>substrate</name>
    </ligand>
</feature>
<dbReference type="SUPFAM" id="SSF51735">
    <property type="entry name" value="NAD(P)-binding Rossmann-fold domains"/>
    <property type="match status" value="1"/>
</dbReference>
<dbReference type="NCBIfam" id="TIGR03026">
    <property type="entry name" value="NDP-sugDHase"/>
    <property type="match status" value="1"/>
</dbReference>
<dbReference type="AlphaFoldDB" id="A0A1Y5F5V9"/>
<feature type="binding site" evidence="11">
    <location>
        <position position="152"/>
    </location>
    <ligand>
        <name>NAD(+)</name>
        <dbReference type="ChEBI" id="CHEBI:57540"/>
    </ligand>
</feature>
<feature type="binding site" evidence="11">
    <location>
        <position position="120"/>
    </location>
    <ligand>
        <name>NAD(+)</name>
        <dbReference type="ChEBI" id="CHEBI:57540"/>
    </ligand>
</feature>
<comment type="catalytic activity">
    <reaction evidence="7 8">
        <text>UDP-alpha-D-glucose + 2 NAD(+) + H2O = UDP-alpha-D-glucuronate + 2 NADH + 3 H(+)</text>
        <dbReference type="Rhea" id="RHEA:23596"/>
        <dbReference type="ChEBI" id="CHEBI:15377"/>
        <dbReference type="ChEBI" id="CHEBI:15378"/>
        <dbReference type="ChEBI" id="CHEBI:57540"/>
        <dbReference type="ChEBI" id="CHEBI:57945"/>
        <dbReference type="ChEBI" id="CHEBI:58052"/>
        <dbReference type="ChEBI" id="CHEBI:58885"/>
        <dbReference type="EC" id="1.1.1.22"/>
    </reaction>
</comment>
<dbReference type="Pfam" id="PF03720">
    <property type="entry name" value="UDPG_MGDP_dh_C"/>
    <property type="match status" value="1"/>
</dbReference>
<dbReference type="PIRSF" id="PIRSF000124">
    <property type="entry name" value="UDPglc_GDPman_dh"/>
    <property type="match status" value="1"/>
</dbReference>
<dbReference type="InterPro" id="IPR036291">
    <property type="entry name" value="NAD(P)-bd_dom_sf"/>
</dbReference>
<evidence type="ECO:0000256" key="2">
    <source>
        <dbReference type="ARBA" id="ARBA00006601"/>
    </source>
</evidence>
<evidence type="ECO:0000256" key="5">
    <source>
        <dbReference type="ARBA" id="ARBA00023002"/>
    </source>
</evidence>
<dbReference type="EC" id="1.1.1.22" evidence="3 8"/>
<feature type="binding site" evidence="11">
    <location>
        <position position="263"/>
    </location>
    <ligand>
        <name>NAD(+)</name>
        <dbReference type="ChEBI" id="CHEBI:57540"/>
    </ligand>
</feature>
<dbReference type="Pfam" id="PF00984">
    <property type="entry name" value="UDPG_MGDP_dh"/>
    <property type="match status" value="1"/>
</dbReference>
<feature type="binding site" evidence="10">
    <location>
        <position position="257"/>
    </location>
    <ligand>
        <name>substrate</name>
    </ligand>
</feature>
<feature type="binding site" evidence="11">
    <location>
        <position position="327"/>
    </location>
    <ligand>
        <name>NAD(+)</name>
        <dbReference type="ChEBI" id="CHEBI:57540"/>
    </ligand>
</feature>
<dbReference type="Pfam" id="PF03721">
    <property type="entry name" value="UDPG_MGDP_dh_N"/>
    <property type="match status" value="1"/>
</dbReference>
<dbReference type="GO" id="GO:0051287">
    <property type="term" value="F:NAD binding"/>
    <property type="evidence" value="ECO:0007669"/>
    <property type="project" value="InterPro"/>
</dbReference>
<dbReference type="Gene3D" id="1.20.5.100">
    <property type="entry name" value="Cytochrome c1, transmembrane anchor, C-terminal"/>
    <property type="match status" value="1"/>
</dbReference>
<feature type="active site" description="Nucleophile" evidence="9">
    <location>
        <position position="260"/>
    </location>
</feature>
<dbReference type="SUPFAM" id="SSF52413">
    <property type="entry name" value="UDP-glucose/GDP-mannose dehydrogenase C-terminal domain"/>
    <property type="match status" value="1"/>
</dbReference>
<evidence type="ECO:0000256" key="11">
    <source>
        <dbReference type="PIRSR" id="PIRSR500134-3"/>
    </source>
</evidence>
<name>A0A1Y5F5V9_9BACT</name>
<protein>
    <recommendedName>
        <fullName evidence="4 8">UDP-glucose 6-dehydrogenase</fullName>
        <ecNumber evidence="3 8">1.1.1.22</ecNumber>
    </recommendedName>
</protein>
<dbReference type="Gene3D" id="3.40.50.720">
    <property type="entry name" value="NAD(P)-binding Rossmann-like Domain"/>
    <property type="match status" value="2"/>
</dbReference>
<evidence type="ECO:0000256" key="3">
    <source>
        <dbReference type="ARBA" id="ARBA00012954"/>
    </source>
</evidence>
<dbReference type="PIRSF" id="PIRSF500134">
    <property type="entry name" value="UDPglc_DH_bac"/>
    <property type="match status" value="1"/>
</dbReference>
<keyword evidence="5 8" id="KW-0560">Oxidoreductase</keyword>
<reference evidence="14" key="1">
    <citation type="journal article" date="2017" name="Proc. Natl. Acad. Sci. U.S.A.">
        <title>Simulation of Deepwater Horizon oil plume reveals substrate specialization within a complex community of hydrocarbon-degraders.</title>
        <authorList>
            <person name="Hu P."/>
            <person name="Dubinsky E.A."/>
            <person name="Probst A.J."/>
            <person name="Wang J."/>
            <person name="Sieber C.M.K."/>
            <person name="Tom L.M."/>
            <person name="Gardinali P."/>
            <person name="Banfield J.F."/>
            <person name="Atlas R.M."/>
            <person name="Andersen G.L."/>
        </authorList>
    </citation>
    <scope>NUCLEOTIDE SEQUENCE [LARGE SCALE GENOMIC DNA]</scope>
</reference>
<dbReference type="PANTHER" id="PTHR43750:SF3">
    <property type="entry name" value="UDP-GLUCOSE 6-DEHYDROGENASE TUAD"/>
    <property type="match status" value="1"/>
</dbReference>
<comment type="pathway">
    <text evidence="1">Nucleotide-sugar biosynthesis; UDP-alpha-D-glucuronate biosynthesis; UDP-alpha-D-glucuronate from UDP-alpha-D-glucose: step 1/1.</text>
</comment>
<dbReference type="PANTHER" id="PTHR43750">
    <property type="entry name" value="UDP-GLUCOSE 6-DEHYDROGENASE TUAD"/>
    <property type="match status" value="1"/>
</dbReference>
<accession>A0A1Y5F5V9</accession>
<evidence type="ECO:0000256" key="7">
    <source>
        <dbReference type="ARBA" id="ARBA00047473"/>
    </source>
</evidence>
<keyword evidence="6 8" id="KW-0520">NAD</keyword>
<dbReference type="UniPathway" id="UPA00038">
    <property type="reaction ID" value="UER00491"/>
</dbReference>
<comment type="caution">
    <text evidence="13">The sequence shown here is derived from an EMBL/GenBank/DDBJ whole genome shotgun (WGS) entry which is preliminary data.</text>
</comment>
<dbReference type="InterPro" id="IPR001732">
    <property type="entry name" value="UDP-Glc/GDP-Man_DH_N"/>
</dbReference>
<feature type="binding site" evidence="10">
    <location>
        <begin position="249"/>
        <end position="253"/>
    </location>
    <ligand>
        <name>substrate</name>
    </ligand>
</feature>
<feature type="binding site" evidence="11">
    <location>
        <position position="30"/>
    </location>
    <ligand>
        <name>NAD(+)</name>
        <dbReference type="ChEBI" id="CHEBI:57540"/>
    </ligand>
</feature>
<dbReference type="Proteomes" id="UP000196531">
    <property type="component" value="Unassembled WGS sequence"/>
</dbReference>
<dbReference type="GO" id="GO:0006065">
    <property type="term" value="P:UDP-glucuronate biosynthetic process"/>
    <property type="evidence" value="ECO:0007669"/>
    <property type="project" value="UniProtKB-UniPathway"/>
</dbReference>
<evidence type="ECO:0000313" key="14">
    <source>
        <dbReference type="Proteomes" id="UP000196531"/>
    </source>
</evidence>
<evidence type="ECO:0000256" key="1">
    <source>
        <dbReference type="ARBA" id="ARBA00004701"/>
    </source>
</evidence>
<feature type="binding site" evidence="10">
    <location>
        <position position="320"/>
    </location>
    <ligand>
        <name>substrate</name>
    </ligand>
</feature>
<dbReference type="InterPro" id="IPR028357">
    <property type="entry name" value="UDPglc_DH_bac"/>
</dbReference>
<dbReference type="SMART" id="SM00984">
    <property type="entry name" value="UDPG_MGDP_dh_C"/>
    <property type="match status" value="1"/>
</dbReference>
<dbReference type="InterPro" id="IPR014026">
    <property type="entry name" value="UDP-Glc/GDP-Man_DH_dimer"/>
</dbReference>
<evidence type="ECO:0000256" key="9">
    <source>
        <dbReference type="PIRSR" id="PIRSR500134-1"/>
    </source>
</evidence>
<feature type="binding site" evidence="11">
    <location>
        <position position="85"/>
    </location>
    <ligand>
        <name>NAD(+)</name>
        <dbReference type="ChEBI" id="CHEBI:57540"/>
    </ligand>
</feature>
<dbReference type="InterPro" id="IPR008927">
    <property type="entry name" value="6-PGluconate_DH-like_C_sf"/>
</dbReference>
<gene>
    <name evidence="13" type="ORF">A9Q84_07380</name>
</gene>
<evidence type="ECO:0000256" key="10">
    <source>
        <dbReference type="PIRSR" id="PIRSR500134-2"/>
    </source>
</evidence>
<evidence type="ECO:0000313" key="13">
    <source>
        <dbReference type="EMBL" id="OUR96174.1"/>
    </source>
</evidence>
<evidence type="ECO:0000256" key="6">
    <source>
        <dbReference type="ARBA" id="ARBA00023027"/>
    </source>
</evidence>
<dbReference type="InterPro" id="IPR017476">
    <property type="entry name" value="UDP-Glc/GDP-Man"/>
</dbReference>
<dbReference type="InterPro" id="IPR036220">
    <property type="entry name" value="UDP-Glc/GDP-Man_DH_C_sf"/>
</dbReference>
<dbReference type="SUPFAM" id="SSF48179">
    <property type="entry name" value="6-phosphogluconate dehydrogenase C-terminal domain-like"/>
    <property type="match status" value="1"/>
</dbReference>
<evidence type="ECO:0000259" key="12">
    <source>
        <dbReference type="SMART" id="SM00984"/>
    </source>
</evidence>
<feature type="binding site" evidence="11">
    <location>
        <position position="35"/>
    </location>
    <ligand>
        <name>NAD(+)</name>
        <dbReference type="ChEBI" id="CHEBI:57540"/>
    </ligand>
</feature>
<organism evidence="13 14">
    <name type="scientific">Halobacteriovorax marinus</name>
    <dbReference type="NCBI Taxonomy" id="97084"/>
    <lineage>
        <taxon>Bacteria</taxon>
        <taxon>Pseudomonadati</taxon>
        <taxon>Bdellovibrionota</taxon>
        <taxon>Bacteriovoracia</taxon>
        <taxon>Bacteriovoracales</taxon>
        <taxon>Halobacteriovoraceae</taxon>
        <taxon>Halobacteriovorax</taxon>
    </lineage>
</organism>
<evidence type="ECO:0000256" key="8">
    <source>
        <dbReference type="PIRNR" id="PIRNR000124"/>
    </source>
</evidence>
<dbReference type="EMBL" id="MAAO01000006">
    <property type="protein sequence ID" value="OUR96174.1"/>
    <property type="molecule type" value="Genomic_DNA"/>
</dbReference>
<sequence>MKVSVIGTGYVGLVSGTCFAEIGHEVTCIDIDPKKIEKLNNGESPIYEPGLDELIQRNMKSNRLHFSTDYSSVNGAKSIFLAVGTPSSEDGSANLNYLKEAALSVAKVMAEDAIIVIKSTVPVGTCEMIRSLVSECTTKKFHIVNNPEFLKEGTAVDDFMRPDRVVIGHCDQYAADAMSELYAPLVRQGNPIFMMSNLSAEMTKYAANCFLATKISFINEIAKLCDLCGADINEVRDGIGSDRRIGNHFLYPGPGYGGSCFPKDVKALMYTAKEHGMTLKVVEATEVVNEEQKKRMFEKMVSYYGDLSGKTFTFWGVAFKANTDDIRETSAITMVDELIKVGAKINYYDPEASKNFEELMESNEATKGHTKAFDSKYDALKGSDGLVVMTEWREFTAPDFDEIKKNLNKAVIFDSRNLYKTKTVLDLGFDYYAIGKRISK</sequence>